<sequence length="551" mass="60939">MSNTQKLSIRLLRDGLAPADAVRDGVDLTPWDKLEGALISLATLGGGAPKWAGFLELSEDEKKKVFNHTAFGLVFVQASGRWFAVSFGMGHVKLDPAAFEQDFGLRVVLNAVDPKQLKSADVRTPDENTLSRRTQTSRGSDQTAFAIDIERDLVRGLAGTPKDAGFGSYVAGTDGLTLNRKLEIAELAQACADAYAIYQKTDYKTDFGWIDQIRHIREQELIDKLDAKLVEALAKAVDEGETDGIHLAFPVIYDPEKSSLIRYKGFRSWQLYADLDLPGYLDALKEREKAGYSDEDLRNHTVHEVDDDGHDCGGKWKLRECIVFETELDGSTYVFSGGRWYQIDQNLAKEVQEFFDATSKVDMPAAEADETEETYNKRVAGLDADMICLDRRLIKPTGAASKIEACDFLGRERQLIHVKDKTSSSRLSHLFSQGTVSARVLATDPPSRDSVRNEVIAVQAETGQSGYEDIIPNSGNDFTRGDFTVVYSVIAASDKPKLPFFSLVSFRQAARELHALGYKWAFAWIEKPKSGAKAKAKRSAKGAGEDAELIE</sequence>
<dbReference type="InterPro" id="IPR026487">
    <property type="entry name" value="CHP04141"/>
</dbReference>
<dbReference type="OrthoDB" id="6401683at2"/>
<comment type="caution">
    <text evidence="2">The sequence shown here is derived from an EMBL/GenBank/DDBJ whole genome shotgun (WGS) entry which is preliminary data.</text>
</comment>
<dbReference type="EMBL" id="NQVN01000025">
    <property type="protein sequence ID" value="PIO96809.1"/>
    <property type="molecule type" value="Genomic_DNA"/>
</dbReference>
<evidence type="ECO:0000256" key="1">
    <source>
        <dbReference type="SAM" id="MobiDB-lite"/>
    </source>
</evidence>
<dbReference type="RefSeq" id="WP_100082940.1">
    <property type="nucleotide sequence ID" value="NZ_NQVN01000025.1"/>
</dbReference>
<reference evidence="2 3" key="1">
    <citation type="submission" date="2017-08" db="EMBL/GenBank/DDBJ databases">
        <title>Pleomorphomonas carboxidotrophicus sp. nov., a new mesophilic hydrogenogenic carboxidotroph.</title>
        <authorList>
            <person name="Esquivel-Elizondo S."/>
            <person name="Krajmalnik-Brown R."/>
            <person name="Maldonado J."/>
        </authorList>
    </citation>
    <scope>NUCLEOTIDE SEQUENCE [LARGE SCALE GENOMIC DNA]</scope>
    <source>
        <strain evidence="2 3">SVCO-16</strain>
    </source>
</reference>
<evidence type="ECO:0000313" key="2">
    <source>
        <dbReference type="EMBL" id="PIO96809.1"/>
    </source>
</evidence>
<dbReference type="Proteomes" id="UP000231070">
    <property type="component" value="Unassembled WGS sequence"/>
</dbReference>
<name>A0A2G9WQ12_9HYPH</name>
<gene>
    <name evidence="2" type="ORF">CJ014_23430</name>
</gene>
<evidence type="ECO:0000313" key="3">
    <source>
        <dbReference type="Proteomes" id="UP000231070"/>
    </source>
</evidence>
<feature type="region of interest" description="Disordered" evidence="1">
    <location>
        <begin position="529"/>
        <end position="551"/>
    </location>
</feature>
<proteinExistence type="predicted"/>
<protein>
    <recommendedName>
        <fullName evidence="4">Sporadically distributed protein, TIGR04141 family</fullName>
    </recommendedName>
</protein>
<accession>A0A2G9WQ12</accession>
<keyword evidence="3" id="KW-1185">Reference proteome</keyword>
<organism evidence="2 3">
    <name type="scientific">Pleomorphomonas carboxyditropha</name>
    <dbReference type="NCBI Taxonomy" id="2023338"/>
    <lineage>
        <taxon>Bacteria</taxon>
        <taxon>Pseudomonadati</taxon>
        <taxon>Pseudomonadota</taxon>
        <taxon>Alphaproteobacteria</taxon>
        <taxon>Hyphomicrobiales</taxon>
        <taxon>Pleomorphomonadaceae</taxon>
        <taxon>Pleomorphomonas</taxon>
    </lineage>
</organism>
<feature type="compositionally biased region" description="Basic residues" evidence="1">
    <location>
        <begin position="530"/>
        <end position="540"/>
    </location>
</feature>
<dbReference type="NCBIfam" id="TIGR04141">
    <property type="entry name" value="TIGR04141 family sporadically distributed protein"/>
    <property type="match status" value="1"/>
</dbReference>
<dbReference type="Pfam" id="PF19614">
    <property type="entry name" value="DUF6119"/>
    <property type="match status" value="1"/>
</dbReference>
<dbReference type="AlphaFoldDB" id="A0A2G9WQ12"/>
<evidence type="ECO:0008006" key="4">
    <source>
        <dbReference type="Google" id="ProtNLM"/>
    </source>
</evidence>